<dbReference type="RefSeq" id="WP_012966053.1">
    <property type="nucleotide sequence ID" value="NC_013849.1"/>
</dbReference>
<dbReference type="SUPFAM" id="SSF81301">
    <property type="entry name" value="Nucleotidyltransferase"/>
    <property type="match status" value="1"/>
</dbReference>
<protein>
    <submittedName>
        <fullName evidence="2">DNA polymerase beta domain protein region</fullName>
    </submittedName>
</protein>
<dbReference type="PANTHER" id="PTHR33933">
    <property type="entry name" value="NUCLEOTIDYLTRANSFERASE"/>
    <property type="match status" value="1"/>
</dbReference>
<dbReference type="AlphaFoldDB" id="D3RZ00"/>
<dbReference type="OrthoDB" id="9287at2157"/>
<dbReference type="CDD" id="cd05403">
    <property type="entry name" value="NT_KNTase_like"/>
    <property type="match status" value="1"/>
</dbReference>
<accession>D3RZ00</accession>
<feature type="domain" description="Polymerase beta nucleotidyltransferase" evidence="1">
    <location>
        <begin position="11"/>
        <end position="83"/>
    </location>
</feature>
<dbReference type="InterPro" id="IPR052548">
    <property type="entry name" value="Type_VII_TA_antitoxin"/>
</dbReference>
<sequence length="108" mass="12764">MEEELKVIKEAILETARKHGIEVEKIILFGSRARGNHKEDSDWDILIVTKKKLNKDEFWKFYSHLNEKLISTLDSPVDVILVDTKEFSEKSRYRGFLHYWAEREGVVV</sequence>
<dbReference type="InterPro" id="IPR041633">
    <property type="entry name" value="Polbeta"/>
</dbReference>
<dbReference type="InterPro" id="IPR043519">
    <property type="entry name" value="NT_sf"/>
</dbReference>
<evidence type="ECO:0000313" key="3">
    <source>
        <dbReference type="Proteomes" id="UP000002613"/>
    </source>
</evidence>
<dbReference type="GeneID" id="8779083"/>
<dbReference type="PANTHER" id="PTHR33933:SF3">
    <property type="entry name" value="PROTEIN ADENYLYLTRANSFERASE MJ0604-RELATED"/>
    <property type="match status" value="1"/>
</dbReference>
<dbReference type="EMBL" id="CP001899">
    <property type="protein sequence ID" value="ADC65713.1"/>
    <property type="molecule type" value="Genomic_DNA"/>
</dbReference>
<dbReference type="Proteomes" id="UP000002613">
    <property type="component" value="Chromosome"/>
</dbReference>
<keyword evidence="3" id="KW-1185">Reference proteome</keyword>
<dbReference type="STRING" id="589924.Ferp_1562"/>
<dbReference type="HOGENOM" id="CLU_130257_3_3_2"/>
<name>D3RZ00_FERPA</name>
<reference evidence="2 3" key="2">
    <citation type="journal article" date="2011" name="Stand. Genomic Sci.">
        <title>Complete genome sequence of Ferroglobus placidus AEDII12DO.</title>
        <authorList>
            <person name="Anderson I."/>
            <person name="Risso C."/>
            <person name="Holmes D."/>
            <person name="Lucas S."/>
            <person name="Copeland A."/>
            <person name="Lapidus A."/>
            <person name="Cheng J.F."/>
            <person name="Bruce D."/>
            <person name="Goodwin L."/>
            <person name="Pitluck S."/>
            <person name="Saunders E."/>
            <person name="Brettin T."/>
            <person name="Detter J.C."/>
            <person name="Han C."/>
            <person name="Tapia R."/>
            <person name="Larimer F."/>
            <person name="Land M."/>
            <person name="Hauser L."/>
            <person name="Woyke T."/>
            <person name="Lovley D."/>
            <person name="Kyrpides N."/>
            <person name="Ivanova N."/>
        </authorList>
    </citation>
    <scope>NUCLEOTIDE SEQUENCE [LARGE SCALE GENOMIC DNA]</scope>
    <source>
        <strain evidence="3">DSM 10642 / AEDII12DO</strain>
    </source>
</reference>
<evidence type="ECO:0000259" key="1">
    <source>
        <dbReference type="Pfam" id="PF18765"/>
    </source>
</evidence>
<gene>
    <name evidence="2" type="ordered locus">Ferp_1562</name>
</gene>
<dbReference type="KEGG" id="fpl:Ferp_1562"/>
<evidence type="ECO:0000313" key="2">
    <source>
        <dbReference type="EMBL" id="ADC65713.1"/>
    </source>
</evidence>
<dbReference type="eggNOG" id="arCOG01195">
    <property type="taxonomic scope" value="Archaea"/>
</dbReference>
<dbReference type="Gene3D" id="3.30.460.10">
    <property type="entry name" value="Beta Polymerase, domain 2"/>
    <property type="match status" value="1"/>
</dbReference>
<reference evidence="3" key="1">
    <citation type="submission" date="2010-02" db="EMBL/GenBank/DDBJ databases">
        <title>Complete sequence of Ferroglobus placidus DSM 10642.</title>
        <authorList>
            <consortium name="US DOE Joint Genome Institute"/>
            <person name="Lucas S."/>
            <person name="Copeland A."/>
            <person name="Lapidus A."/>
            <person name="Cheng J.-F."/>
            <person name="Bruce D."/>
            <person name="Goodwin L."/>
            <person name="Pitluck S."/>
            <person name="Saunders E."/>
            <person name="Brettin T."/>
            <person name="Detter J.C."/>
            <person name="Han C."/>
            <person name="Tapia R."/>
            <person name="Larimer F."/>
            <person name="Land M."/>
            <person name="Hauser L."/>
            <person name="Kyrpides N."/>
            <person name="Ivanova N."/>
            <person name="Holmes D."/>
            <person name="Lovley D."/>
            <person name="Kyrpides N."/>
            <person name="Anderson I.J."/>
            <person name="Woyke T."/>
        </authorList>
    </citation>
    <scope>NUCLEOTIDE SEQUENCE [LARGE SCALE GENOMIC DNA]</scope>
    <source>
        <strain evidence="3">DSM 10642 / AEDII12DO</strain>
    </source>
</reference>
<proteinExistence type="predicted"/>
<dbReference type="PaxDb" id="589924-Ferp_1562"/>
<organism evidence="2 3">
    <name type="scientific">Ferroglobus placidus (strain DSM 10642 / AEDII12DO)</name>
    <dbReference type="NCBI Taxonomy" id="589924"/>
    <lineage>
        <taxon>Archaea</taxon>
        <taxon>Methanobacteriati</taxon>
        <taxon>Methanobacteriota</taxon>
        <taxon>Archaeoglobi</taxon>
        <taxon>Archaeoglobales</taxon>
        <taxon>Archaeoglobaceae</taxon>
        <taxon>Ferroglobus</taxon>
    </lineage>
</organism>
<dbReference type="Pfam" id="PF18765">
    <property type="entry name" value="Polbeta"/>
    <property type="match status" value="1"/>
</dbReference>